<proteinExistence type="predicted"/>
<dbReference type="EMBL" id="BSFJ01000004">
    <property type="protein sequence ID" value="GLK70482.1"/>
    <property type="molecule type" value="Genomic_DNA"/>
</dbReference>
<feature type="region of interest" description="Disordered" evidence="1">
    <location>
        <begin position="1"/>
        <end position="21"/>
    </location>
</feature>
<dbReference type="InterPro" id="IPR038301">
    <property type="entry name" value="AraC-like_sf"/>
</dbReference>
<dbReference type="Proteomes" id="UP001143370">
    <property type="component" value="Unassembled WGS sequence"/>
</dbReference>
<sequence>MGSIREDSDENGTSEQAGPAPGAEMIRFAERRLASPAFLVLFADGMQLVDDTAAYLDGEGREASRALPRGAAAAYVQQSMRHSTRLMQLASWLLLCRAVAEGEMSRETAARESARIDLKGAPRDVDQEALLPPPLARLVLRGFELQRQIVRLESALAGPSPVENAGLRPNAVAGQIGRLRRAFEHR</sequence>
<dbReference type="Pfam" id="PF07323">
    <property type="entry name" value="DUF1465"/>
    <property type="match status" value="1"/>
</dbReference>
<keyword evidence="3" id="KW-1185">Reference proteome</keyword>
<protein>
    <submittedName>
        <fullName evidence="2">AraC family transcriptional regulator</fullName>
    </submittedName>
</protein>
<reference evidence="2" key="2">
    <citation type="submission" date="2023-01" db="EMBL/GenBank/DDBJ databases">
        <authorList>
            <person name="Sun Q."/>
            <person name="Evtushenko L."/>
        </authorList>
    </citation>
    <scope>NUCLEOTIDE SEQUENCE</scope>
    <source>
        <strain evidence="2">VKM B-2484</strain>
    </source>
</reference>
<evidence type="ECO:0000313" key="2">
    <source>
        <dbReference type="EMBL" id="GLK70482.1"/>
    </source>
</evidence>
<gene>
    <name evidence="2" type="ORF">GCM10017643_05970</name>
</gene>
<dbReference type="AlphaFoldDB" id="A0A9W6MY18"/>
<organism evidence="2 3">
    <name type="scientific">Ancylobacter dichloromethanicus</name>
    <dbReference type="NCBI Taxonomy" id="518825"/>
    <lineage>
        <taxon>Bacteria</taxon>
        <taxon>Pseudomonadati</taxon>
        <taxon>Pseudomonadota</taxon>
        <taxon>Alphaproteobacteria</taxon>
        <taxon>Hyphomicrobiales</taxon>
        <taxon>Xanthobacteraceae</taxon>
        <taxon>Ancylobacter</taxon>
    </lineage>
</organism>
<comment type="caution">
    <text evidence="2">The sequence shown here is derived from an EMBL/GenBank/DDBJ whole genome shotgun (WGS) entry which is preliminary data.</text>
</comment>
<accession>A0A9W6MY18</accession>
<reference evidence="2" key="1">
    <citation type="journal article" date="2014" name="Int. J. Syst. Evol. Microbiol.">
        <title>Complete genome sequence of Corynebacterium casei LMG S-19264T (=DSM 44701T), isolated from a smear-ripened cheese.</title>
        <authorList>
            <consortium name="US DOE Joint Genome Institute (JGI-PGF)"/>
            <person name="Walter F."/>
            <person name="Albersmeier A."/>
            <person name="Kalinowski J."/>
            <person name="Ruckert C."/>
        </authorList>
    </citation>
    <scope>NUCLEOTIDE SEQUENCE</scope>
    <source>
        <strain evidence="2">VKM B-2484</strain>
    </source>
</reference>
<dbReference type="InterPro" id="IPR010848">
    <property type="entry name" value="DUF1465"/>
</dbReference>
<dbReference type="Gene3D" id="1.10.8.930">
    <property type="entry name" value="Protein of unknown function DUF1465"/>
    <property type="match status" value="1"/>
</dbReference>
<evidence type="ECO:0000256" key="1">
    <source>
        <dbReference type="SAM" id="MobiDB-lite"/>
    </source>
</evidence>
<name>A0A9W6MY18_9HYPH</name>
<dbReference type="RefSeq" id="WP_213373909.1">
    <property type="nucleotide sequence ID" value="NZ_BSFJ01000004.1"/>
</dbReference>
<evidence type="ECO:0000313" key="3">
    <source>
        <dbReference type="Proteomes" id="UP001143370"/>
    </source>
</evidence>